<sequence>MTLKPELYTRRKMLKTLGVSVAAVPMLAFLGCNSDTVSSTDTTSDTDTSTGTDTSTDTGDTTTTNDSDYVSGTTALITDDFPDDSIFETSTACVLALTQATTEGPCYFQADSDEDISDGLTGLPMMLCLQLIDSDCNPLANYEISVWHCDTSGIYSGDTSSSSDSSRFAGDFCTDGDAEAEASTWYRGSLITDSSGRVNFKTHFPGWYSGRTIHIHFKVANNNNDYVISQFCFTDAFAKEICTTHSDYKSRGEQDTTLASIDNVFGSDYEQFILNTAQNSDGTLLAYHTIQIS</sequence>
<feature type="chain" id="PRO_5017370825" evidence="2">
    <location>
        <begin position="35"/>
        <end position="293"/>
    </location>
</feature>
<keyword evidence="4" id="KW-0560">Oxidoreductase</keyword>
<evidence type="ECO:0000313" key="4">
    <source>
        <dbReference type="EMBL" id="RJF37430.1"/>
    </source>
</evidence>
<feature type="signal peptide" evidence="2">
    <location>
        <begin position="1"/>
        <end position="34"/>
    </location>
</feature>
<evidence type="ECO:0000256" key="1">
    <source>
        <dbReference type="SAM" id="MobiDB-lite"/>
    </source>
</evidence>
<dbReference type="EMBL" id="QYSE01000001">
    <property type="protein sequence ID" value="RJF37430.1"/>
    <property type="molecule type" value="Genomic_DNA"/>
</dbReference>
<dbReference type="Gene3D" id="2.60.130.10">
    <property type="entry name" value="Aromatic compound dioxygenase"/>
    <property type="match status" value="1"/>
</dbReference>
<dbReference type="GO" id="GO:0016702">
    <property type="term" value="F:oxidoreductase activity, acting on single donors with incorporation of molecular oxygen, incorporation of two atoms of oxygen"/>
    <property type="evidence" value="ECO:0007669"/>
    <property type="project" value="InterPro"/>
</dbReference>
<protein>
    <submittedName>
        <fullName evidence="4">Intradiol ring-cleavage dioxygenase</fullName>
    </submittedName>
</protein>
<evidence type="ECO:0000259" key="3">
    <source>
        <dbReference type="Pfam" id="PF00775"/>
    </source>
</evidence>
<dbReference type="GO" id="GO:0008199">
    <property type="term" value="F:ferric iron binding"/>
    <property type="evidence" value="ECO:0007669"/>
    <property type="project" value="InterPro"/>
</dbReference>
<dbReference type="Proteomes" id="UP000265938">
    <property type="component" value="Unassembled WGS sequence"/>
</dbReference>
<evidence type="ECO:0000256" key="2">
    <source>
        <dbReference type="SAM" id="SignalP"/>
    </source>
</evidence>
<feature type="domain" description="Intradiol ring-cleavage dioxygenases" evidence="3">
    <location>
        <begin position="118"/>
        <end position="235"/>
    </location>
</feature>
<dbReference type="InterPro" id="IPR015889">
    <property type="entry name" value="Intradiol_dOase_core"/>
</dbReference>
<evidence type="ECO:0000313" key="5">
    <source>
        <dbReference type="Proteomes" id="UP000265938"/>
    </source>
</evidence>
<dbReference type="InterPro" id="IPR000627">
    <property type="entry name" value="Intradiol_dOase_C"/>
</dbReference>
<keyword evidence="2" id="KW-0732">Signal</keyword>
<reference evidence="4 5" key="1">
    <citation type="submission" date="2018-09" db="EMBL/GenBank/DDBJ databases">
        <title>Identification of marine bacteria producing industrial enzymes.</title>
        <authorList>
            <person name="Cheng T.H."/>
            <person name="Saidin J."/>
            <person name="Muhd D.D."/>
            <person name="Isa M.N.M."/>
            <person name="Bakar M.F.A."/>
            <person name="Ismail N."/>
        </authorList>
    </citation>
    <scope>NUCLEOTIDE SEQUENCE [LARGE SCALE GENOMIC DNA]</scope>
    <source>
        <strain evidence="4 5">MNAD 1.6</strain>
    </source>
</reference>
<comment type="caution">
    <text evidence="4">The sequence shown here is derived from an EMBL/GenBank/DDBJ whole genome shotgun (WGS) entry which is preliminary data.</text>
</comment>
<feature type="region of interest" description="Disordered" evidence="1">
    <location>
        <begin position="36"/>
        <end position="65"/>
    </location>
</feature>
<dbReference type="Pfam" id="PF00775">
    <property type="entry name" value="Dioxygenase_C"/>
    <property type="match status" value="1"/>
</dbReference>
<proteinExistence type="predicted"/>
<keyword evidence="4" id="KW-0223">Dioxygenase</keyword>
<organism evidence="4 5">
    <name type="scientific">Pseudoalteromonas gelatinilytica</name>
    <dbReference type="NCBI Taxonomy" id="1703256"/>
    <lineage>
        <taxon>Bacteria</taxon>
        <taxon>Pseudomonadati</taxon>
        <taxon>Pseudomonadota</taxon>
        <taxon>Gammaproteobacteria</taxon>
        <taxon>Alteromonadales</taxon>
        <taxon>Pseudoalteromonadaceae</taxon>
        <taxon>Pseudoalteromonas</taxon>
    </lineage>
</organism>
<dbReference type="SUPFAM" id="SSF49482">
    <property type="entry name" value="Aromatic compound dioxygenase"/>
    <property type="match status" value="1"/>
</dbReference>
<gene>
    <name evidence="4" type="ORF">D4741_04990</name>
</gene>
<dbReference type="PANTHER" id="PTHR34315">
    <property type="match status" value="1"/>
</dbReference>
<dbReference type="PROSITE" id="PS51257">
    <property type="entry name" value="PROKAR_LIPOPROTEIN"/>
    <property type="match status" value="1"/>
</dbReference>
<dbReference type="PANTHER" id="PTHR34315:SF1">
    <property type="entry name" value="INTRADIOL RING-CLEAVAGE DIOXYGENASES DOMAIN-CONTAINING PROTEIN-RELATED"/>
    <property type="match status" value="1"/>
</dbReference>
<name>A0A3A3EM47_9GAMM</name>
<accession>A0A3A3EM47</accession>
<dbReference type="AlphaFoldDB" id="A0A3A3EM47"/>
<dbReference type="RefSeq" id="WP_119852193.1">
    <property type="nucleotide sequence ID" value="NZ_QYSE01000001.1"/>
</dbReference>